<reference evidence="3" key="1">
    <citation type="submission" date="2019-06" db="EMBL/GenBank/DDBJ databases">
        <authorList>
            <consortium name="Wellcome Sanger Institute Data Sharing"/>
        </authorList>
    </citation>
    <scope>NUCLEOTIDE SEQUENCE [LARGE SCALE GENOMIC DNA]</scope>
</reference>
<dbReference type="SMART" id="SM00589">
    <property type="entry name" value="PRY"/>
    <property type="match status" value="1"/>
</dbReference>
<dbReference type="InParanoid" id="A0A672F5J3"/>
<feature type="domain" description="Pyrin" evidence="2">
    <location>
        <begin position="1"/>
        <end position="89"/>
    </location>
</feature>
<dbReference type="CDD" id="cd13733">
    <property type="entry name" value="SPRY_PRY_C-I_1"/>
    <property type="match status" value="1"/>
</dbReference>
<evidence type="ECO:0008006" key="5">
    <source>
        <dbReference type="Google" id="ProtNLM"/>
    </source>
</evidence>
<dbReference type="FunFam" id="2.60.120.920:FF:000004">
    <property type="entry name" value="Butyrophilin subfamily 1 member A1"/>
    <property type="match status" value="1"/>
</dbReference>
<dbReference type="SUPFAM" id="SSF47986">
    <property type="entry name" value="DEATH domain"/>
    <property type="match status" value="1"/>
</dbReference>
<dbReference type="PANTHER" id="PTHR24103">
    <property type="entry name" value="E3 UBIQUITIN-PROTEIN LIGASE TRIM"/>
    <property type="match status" value="1"/>
</dbReference>
<dbReference type="PROSITE" id="PS50188">
    <property type="entry name" value="B302_SPRY"/>
    <property type="match status" value="1"/>
</dbReference>
<proteinExistence type="predicted"/>
<dbReference type="InterPro" id="IPR006574">
    <property type="entry name" value="PRY"/>
</dbReference>
<evidence type="ECO:0000259" key="2">
    <source>
        <dbReference type="PROSITE" id="PS50824"/>
    </source>
</evidence>
<dbReference type="InterPro" id="IPR050143">
    <property type="entry name" value="TRIM/RBCC"/>
</dbReference>
<protein>
    <recommendedName>
        <fullName evidence="5">B30.2/SPRY domain-containing protein</fullName>
    </recommendedName>
</protein>
<sequence>MTTAKEELWKTLQELNEKHFKEFQWFLKGSDVAGGHIAEARLDGADRQDTVDLMVQKYHCDGALETAAWIFEKMNRNDLSKRLRTRGESERLTGFPSNLKVVSTKLEQELSILVSQPSYGRVMLTTVNLLKGKLTQQMETLLDKAKLSRAQQFAVDVTLDPNTAHPNLTLSHDGKQVYSSSVKQNLPDNPERFDSAVNALGKHSFSSGRFYYEVQVEGKTSWDLGVARESVNRKGSINASPENGFWTIGLRTGGIYKASTVHLSVKSPLKKVGVLLDYEKGLVSFFDVDCAEIIHSFKDCSFKEKLYPFFSPGTHRDGQNSRPLIICPVSHD</sequence>
<accession>A0A672F5J3</accession>
<feature type="domain" description="B30.2/SPRY" evidence="1">
    <location>
        <begin position="137"/>
        <end position="329"/>
    </location>
</feature>
<dbReference type="InterPro" id="IPR001870">
    <property type="entry name" value="B30.2/SPRY"/>
</dbReference>
<dbReference type="AlphaFoldDB" id="A0A672F5J3"/>
<reference evidence="3" key="2">
    <citation type="submission" date="2025-08" db="UniProtKB">
        <authorList>
            <consortium name="Ensembl"/>
        </authorList>
    </citation>
    <scope>IDENTIFICATION</scope>
</reference>
<dbReference type="OMA" id="DCSFKEK"/>
<dbReference type="Pfam" id="PF13765">
    <property type="entry name" value="PRY"/>
    <property type="match status" value="1"/>
</dbReference>
<dbReference type="Proteomes" id="UP000472267">
    <property type="component" value="Chromosome 17"/>
</dbReference>
<dbReference type="PRINTS" id="PR01407">
    <property type="entry name" value="BUTYPHLNCDUF"/>
</dbReference>
<dbReference type="InterPro" id="IPR003879">
    <property type="entry name" value="Butyrophylin_SPRY"/>
</dbReference>
<dbReference type="SUPFAM" id="SSF49899">
    <property type="entry name" value="Concanavalin A-like lectins/glucanases"/>
    <property type="match status" value="1"/>
</dbReference>
<dbReference type="Ensembl" id="ENSSFAT00005001265.1">
    <property type="protein sequence ID" value="ENSSFAP00005001203.1"/>
    <property type="gene ID" value="ENSSFAG00005000877.1"/>
</dbReference>
<reference evidence="3" key="3">
    <citation type="submission" date="2025-09" db="UniProtKB">
        <authorList>
            <consortium name="Ensembl"/>
        </authorList>
    </citation>
    <scope>IDENTIFICATION</scope>
</reference>
<evidence type="ECO:0000313" key="3">
    <source>
        <dbReference type="Ensembl" id="ENSSFAP00005001203.1"/>
    </source>
</evidence>
<dbReference type="Pfam" id="PF02758">
    <property type="entry name" value="PYRIN"/>
    <property type="match status" value="1"/>
</dbReference>
<dbReference type="InterPro" id="IPR011029">
    <property type="entry name" value="DEATH-like_dom_sf"/>
</dbReference>
<dbReference type="Gene3D" id="2.60.120.920">
    <property type="match status" value="1"/>
</dbReference>
<dbReference type="SMART" id="SM00449">
    <property type="entry name" value="SPRY"/>
    <property type="match status" value="1"/>
</dbReference>
<organism evidence="3 4">
    <name type="scientific">Salarias fasciatus</name>
    <name type="common">Jewelled blenny</name>
    <name type="synonym">Blennius fasciatus</name>
    <dbReference type="NCBI Taxonomy" id="181472"/>
    <lineage>
        <taxon>Eukaryota</taxon>
        <taxon>Metazoa</taxon>
        <taxon>Chordata</taxon>
        <taxon>Craniata</taxon>
        <taxon>Vertebrata</taxon>
        <taxon>Euteleostomi</taxon>
        <taxon>Actinopterygii</taxon>
        <taxon>Neopterygii</taxon>
        <taxon>Teleostei</taxon>
        <taxon>Neoteleostei</taxon>
        <taxon>Acanthomorphata</taxon>
        <taxon>Ovalentaria</taxon>
        <taxon>Blenniimorphae</taxon>
        <taxon>Blenniiformes</taxon>
        <taxon>Blennioidei</taxon>
        <taxon>Blenniidae</taxon>
        <taxon>Salariinae</taxon>
        <taxon>Salarias</taxon>
    </lineage>
</organism>
<dbReference type="PROSITE" id="PS50824">
    <property type="entry name" value="DAPIN"/>
    <property type="match status" value="1"/>
</dbReference>
<dbReference type="InterPro" id="IPR013320">
    <property type="entry name" value="ConA-like_dom_sf"/>
</dbReference>
<evidence type="ECO:0000313" key="4">
    <source>
        <dbReference type="Proteomes" id="UP000472267"/>
    </source>
</evidence>
<dbReference type="CDD" id="cd08321">
    <property type="entry name" value="Pyrin_ASC-like"/>
    <property type="match status" value="1"/>
</dbReference>
<dbReference type="Gene3D" id="1.10.533.10">
    <property type="entry name" value="Death Domain, Fas"/>
    <property type="match status" value="1"/>
</dbReference>
<dbReference type="Pfam" id="PF00622">
    <property type="entry name" value="SPRY"/>
    <property type="match status" value="1"/>
</dbReference>
<dbReference type="InterPro" id="IPR043136">
    <property type="entry name" value="B30.2/SPRY_sf"/>
</dbReference>
<dbReference type="InterPro" id="IPR004020">
    <property type="entry name" value="DAPIN"/>
</dbReference>
<dbReference type="InterPro" id="IPR003877">
    <property type="entry name" value="SPRY_dom"/>
</dbReference>
<dbReference type="SMART" id="SM01289">
    <property type="entry name" value="PYRIN"/>
    <property type="match status" value="1"/>
</dbReference>
<keyword evidence="4" id="KW-1185">Reference proteome</keyword>
<evidence type="ECO:0000259" key="1">
    <source>
        <dbReference type="PROSITE" id="PS50188"/>
    </source>
</evidence>
<name>A0A672F5J3_SALFA</name>